<reference evidence="2" key="2">
    <citation type="submission" date="2025-09" db="UniProtKB">
        <authorList>
            <consortium name="Ensembl"/>
        </authorList>
    </citation>
    <scope>IDENTIFICATION</scope>
</reference>
<keyword evidence="3" id="KW-1185">Reference proteome</keyword>
<evidence type="ECO:0000313" key="2">
    <source>
        <dbReference type="Ensembl" id="ENSZLMP00000002540.1"/>
    </source>
</evidence>
<reference evidence="2" key="1">
    <citation type="submission" date="2025-08" db="UniProtKB">
        <authorList>
            <consortium name="Ensembl"/>
        </authorList>
    </citation>
    <scope>IDENTIFICATION</scope>
</reference>
<sequence length="79" mass="8396">SCGLRGARRAGRPRQPRHSGEMLPCQPGVGHTLPCQGRHTLPCQPGVPEGRHTALPDPCLHTLPCQPHVCEGTHTALPA</sequence>
<organism evidence="2 3">
    <name type="scientific">Zosterops lateralis melanops</name>
    <dbReference type="NCBI Taxonomy" id="1220523"/>
    <lineage>
        <taxon>Eukaryota</taxon>
        <taxon>Metazoa</taxon>
        <taxon>Chordata</taxon>
        <taxon>Craniata</taxon>
        <taxon>Vertebrata</taxon>
        <taxon>Euteleostomi</taxon>
        <taxon>Archelosauria</taxon>
        <taxon>Archosauria</taxon>
        <taxon>Dinosauria</taxon>
        <taxon>Saurischia</taxon>
        <taxon>Theropoda</taxon>
        <taxon>Coelurosauria</taxon>
        <taxon>Aves</taxon>
        <taxon>Neognathae</taxon>
        <taxon>Neoaves</taxon>
        <taxon>Telluraves</taxon>
        <taxon>Australaves</taxon>
        <taxon>Passeriformes</taxon>
        <taxon>Sylvioidea</taxon>
        <taxon>Zosteropidae</taxon>
        <taxon>Zosterops</taxon>
    </lineage>
</organism>
<protein>
    <submittedName>
        <fullName evidence="2">Uncharacterized protein</fullName>
    </submittedName>
</protein>
<evidence type="ECO:0000313" key="3">
    <source>
        <dbReference type="Proteomes" id="UP000694401"/>
    </source>
</evidence>
<feature type="compositionally biased region" description="Basic residues" evidence="1">
    <location>
        <begin position="1"/>
        <end position="17"/>
    </location>
</feature>
<evidence type="ECO:0000256" key="1">
    <source>
        <dbReference type="SAM" id="MobiDB-lite"/>
    </source>
</evidence>
<name>A0A8D2NTU7_ZOSLA</name>
<feature type="region of interest" description="Disordered" evidence="1">
    <location>
        <begin position="1"/>
        <end position="25"/>
    </location>
</feature>
<proteinExistence type="predicted"/>
<dbReference type="AlphaFoldDB" id="A0A8D2NTU7"/>
<dbReference type="Ensembl" id="ENSZLMT00000002636.1">
    <property type="protein sequence ID" value="ENSZLMP00000002540.1"/>
    <property type="gene ID" value="ENSZLMG00000001883.1"/>
</dbReference>
<dbReference type="Proteomes" id="UP000694401">
    <property type="component" value="Unassembled WGS sequence"/>
</dbReference>
<accession>A0A8D2NTU7</accession>